<dbReference type="Proteomes" id="UP000230859">
    <property type="component" value="Unassembled WGS sequence"/>
</dbReference>
<gene>
    <name evidence="1" type="ORF">COV74_07370</name>
</gene>
<evidence type="ECO:0000313" key="1">
    <source>
        <dbReference type="EMBL" id="PIQ85828.1"/>
    </source>
</evidence>
<dbReference type="PANTHER" id="PTHR36454">
    <property type="entry name" value="LMO2823 PROTEIN"/>
    <property type="match status" value="1"/>
</dbReference>
<dbReference type="AlphaFoldDB" id="A0A2H0LN83"/>
<proteinExistence type="predicted"/>
<sequence>MAEVIPFKAWRYNTKQVEIEKVVAPPYDVISVEEQEALYQRHDCNIIRVELSKENGTVNKYEAAAHQWSRWIQERMIQQDQTAGYYLYETVFRDLDGEKEHRRLVLFGLIKLEPFETKVVLPHEKTHAGPKADRLELLRATHTNFSPIFGLYDDETQTVQKIYQTLQSKTPLYRMALPDGEIHQIWHVTNEADLQSVADMFDSKTILIADGHHRYETALYYSRHEGKTGSTAAYALVGFAEYHDPGLLIYPIHRLIKHLSHYDHASLQKYIETFFTVEKADEKTLQNISKGCLQGSFGWFDKTGAYLLKMKNLAAAKAHMPAGKPAVWYDLSVSQLSFLIWPHAGIHEKNIEKHVEYKRSLQDTLAAVKEGAVNASFVMPPISITDMKAICMAGELMPQKSTYFYPKLGSGFLMHQHE</sequence>
<dbReference type="PANTHER" id="PTHR36454:SF1">
    <property type="entry name" value="DUF1015 DOMAIN-CONTAINING PROTEIN"/>
    <property type="match status" value="1"/>
</dbReference>
<organism evidence="1 2">
    <name type="scientific">Candidatus Abzuiibacterium crystallinum</name>
    <dbReference type="NCBI Taxonomy" id="1974748"/>
    <lineage>
        <taxon>Bacteria</taxon>
        <taxon>Pseudomonadati</taxon>
        <taxon>Candidatus Omnitrophota</taxon>
        <taxon>Candidatus Abzuiibacterium</taxon>
    </lineage>
</organism>
<evidence type="ECO:0008006" key="3">
    <source>
        <dbReference type="Google" id="ProtNLM"/>
    </source>
</evidence>
<comment type="caution">
    <text evidence="1">The sequence shown here is derived from an EMBL/GenBank/DDBJ whole genome shotgun (WGS) entry which is preliminary data.</text>
</comment>
<dbReference type="PIRSF" id="PIRSF033563">
    <property type="entry name" value="UCP033563"/>
    <property type="match status" value="1"/>
</dbReference>
<evidence type="ECO:0000313" key="2">
    <source>
        <dbReference type="Proteomes" id="UP000230859"/>
    </source>
</evidence>
<dbReference type="EMBL" id="PCVY01000060">
    <property type="protein sequence ID" value="PIQ85828.1"/>
    <property type="molecule type" value="Genomic_DNA"/>
</dbReference>
<dbReference type="Pfam" id="PF06245">
    <property type="entry name" value="DUF1015"/>
    <property type="match status" value="1"/>
</dbReference>
<protein>
    <recommendedName>
        <fullName evidence="3">DUF1015 domain-containing protein</fullName>
    </recommendedName>
</protein>
<dbReference type="InterPro" id="IPR008323">
    <property type="entry name" value="UCP033563"/>
</dbReference>
<reference evidence="1 2" key="1">
    <citation type="submission" date="2017-09" db="EMBL/GenBank/DDBJ databases">
        <title>Depth-based differentiation of microbial function through sediment-hosted aquifers and enrichment of novel symbionts in the deep terrestrial subsurface.</title>
        <authorList>
            <person name="Probst A.J."/>
            <person name="Ladd B."/>
            <person name="Jarett J.K."/>
            <person name="Geller-Mcgrath D.E."/>
            <person name="Sieber C.M."/>
            <person name="Emerson J.B."/>
            <person name="Anantharaman K."/>
            <person name="Thomas B.C."/>
            <person name="Malmstrom R."/>
            <person name="Stieglmeier M."/>
            <person name="Klingl A."/>
            <person name="Woyke T."/>
            <person name="Ryan C.M."/>
            <person name="Banfield J.F."/>
        </authorList>
    </citation>
    <scope>NUCLEOTIDE SEQUENCE [LARGE SCALE GENOMIC DNA]</scope>
    <source>
        <strain evidence="1">CG11_big_fil_rev_8_21_14_0_20_45_26</strain>
    </source>
</reference>
<accession>A0A2H0LN83</accession>
<name>A0A2H0LN83_9BACT</name>